<proteinExistence type="inferred from homology"/>
<dbReference type="InterPro" id="IPR038577">
    <property type="entry name" value="GT10-like_C_sf"/>
</dbReference>
<dbReference type="EMBL" id="MN739173">
    <property type="protein sequence ID" value="QHS92204.1"/>
    <property type="molecule type" value="Genomic_DNA"/>
</dbReference>
<sequence>MRIGVLGKFQFSMFSGSQANCTLAVAEIFKLQGHSTFLINANERQPWWDDVVSLKEEWKDSTRHLKDLSGERFDMVFEVGEILEGNQRTAICDKSIIVLRKHAVLDEIEKCLFPTSSAIRSFDRVSEIWLLDQHASTDDLQLVETISRLPVRIVPYVWTPSIVEKHRAETQSPVWLQSCPVENRDSVPWSFHVAETNISSASSCTLPVLIMKEQRLQKIVDVARFRVHNAEHVYKSKFFQDNVWKHARVDDISGEFLGRQRSVDWVHEPMSCMISHVRFMPFRPIHLDLAWVGVPFVHNSMFIRDLGHGLERMYYKDNRITEACDALRNMKEDFVGSKGIFTLESLNAIRQELLMKISPMSHHVQKGWQDTLQPFITSVPVPVALPPLPASPIEQKRLSKLVVGFSDMWDQFNPSYNFFTLMLEEAAKHLSPALEIQGVAVVPSSAAPDILFFGPFGETWKQFATVPKIHFTGENSAPVEGPNVFLNLGFQHKDMSDDTYLRFPLWILEIDWFGADPDRIQNPKPIPIDRCTKVFPEELERKKKFCAFVVSNPGNPVRNAAFHWLSMYKEIDSGGALFNTVGPVLAAGPGGGGGELKKFEFFKDYKFVITYENNSASGYCTEKLLHAKAAGCIPIYWGDPKVNRDFDTGGFISAQQVSSPKELIDLVSAVDKDDELWKKMFSVPALDEYKRDWTRRTISECARRVLTRALGEPVQLPKFLGAAETVQRKGLRAPIVVTYATRRFLPSLQLFLTALSAQKKQVPGLRAIVYYGEDVPSEAIKNSLEMFDFLEERHTPSEAPTDFPDLWEAQHFAWKLWICKEIANESGLDGSLVFYMDSGCFLSRWPTTWLRAAQDEEICVLEDSRQDNAHWCHDAFMKALAVNEEEKKEKQIWAGAMIFRAGAPTVIRLFREAWVYGQMREVIVGEKWSGAAADGKPFGHRHDQSILSILTSRFKVKRLALDDFYCDKSLRNTFQGGYSIYCHRGNFRVVLPFSVGIDDCYVINLDRREDRMKKLFEHSPDLESRITRVSAIEGKKLVLTPELARLFRPHDFMWKKAIMGCALSHLSLWWKLATEHQEVNSFLILEDDAKLSPEWEGRWKQAQPHLPEDWDVIYLGGILPPNRAGFEMIKEKVNPYFSRVAANSFFGQKPPNRYFHWCAYAYVLSKSGAQKILEVLRAHDGYWTSADHMICNPVNVMNLYFLDPLVAGCYQDDDPVYRESAFNNFNRVDKFDSDLWNNDERFADEDREANLKASDEKEFDIPLVLQQVKQMNASLAASVAPIVSSQSAAIPPKMLGRRFVCYDQHNLDLAELHEKDWILELSGKTAIFEIDKVSLEQDPPKDSPIMIVQRPWSALCGKILQKWSLAGCSFSILHLSDEHLTDDLRMYDLAGCKGVVRMYDRADLTEEQRAKTLIIPLGYHWALGRGGCESPLMKTPRLPFRSHVWSFFGTAWKEREEKLQPLQRLQPHRLSLLNAWNGPNSIGREEYISTLLDTVFVPCPGGQNMETYRFYEALECGCIPIVVKEENDSLFTKMIMANMEFLIVSTWEEAALLITQLTENKTVLENYRANLLIAWQRWKERLVVEFKKKLEL</sequence>
<dbReference type="InterPro" id="IPR002654">
    <property type="entry name" value="Glyco_trans_25"/>
</dbReference>
<evidence type="ECO:0000256" key="1">
    <source>
        <dbReference type="ARBA" id="ARBA00008919"/>
    </source>
</evidence>
<feature type="domain" description="Glycosyl transferase family 25" evidence="5">
    <location>
        <begin position="1000"/>
        <end position="1178"/>
    </location>
</feature>
<keyword evidence="3" id="KW-0808">Transferase</keyword>
<reference evidence="8" key="1">
    <citation type="journal article" date="2020" name="Nature">
        <title>Giant virus diversity and host interactions through global metagenomics.</title>
        <authorList>
            <person name="Schulz F."/>
            <person name="Roux S."/>
            <person name="Paez-Espino D."/>
            <person name="Jungbluth S."/>
            <person name="Walsh D.A."/>
            <person name="Denef V.J."/>
            <person name="McMahon K.D."/>
            <person name="Konstantinidis K.T."/>
            <person name="Eloe-Fadrosh E.A."/>
            <person name="Kyrpides N.C."/>
            <person name="Woyke T."/>
        </authorList>
    </citation>
    <scope>NUCLEOTIDE SEQUENCE</scope>
    <source>
        <strain evidence="8">GVMAG-M-3300013285-6</strain>
    </source>
</reference>
<name>A0A6C0BKJ8_9ZZZZ</name>
<dbReference type="Pfam" id="PF18025">
    <property type="entry name" value="FucT_N"/>
    <property type="match status" value="1"/>
</dbReference>
<accession>A0A6C0BKJ8</accession>
<dbReference type="Pfam" id="PF10933">
    <property type="entry name" value="DUF2827"/>
    <property type="match status" value="1"/>
</dbReference>
<dbReference type="InterPro" id="IPR042574">
    <property type="entry name" value="FucT_N_sf"/>
</dbReference>
<dbReference type="GO" id="GO:0008417">
    <property type="term" value="F:fucosyltransferase activity"/>
    <property type="evidence" value="ECO:0007669"/>
    <property type="project" value="InterPro"/>
</dbReference>
<dbReference type="InterPro" id="IPR055270">
    <property type="entry name" value="Glyco_tran_10_C"/>
</dbReference>
<feature type="domain" description="RXYLT1 C-terminal" evidence="7">
    <location>
        <begin position="1476"/>
        <end position="1586"/>
    </location>
</feature>
<comment type="similarity">
    <text evidence="1">Belongs to the glycosyltransferase 10 family.</text>
</comment>
<dbReference type="Pfam" id="PF24785">
    <property type="entry name" value="RXYLT1_C"/>
    <property type="match status" value="1"/>
</dbReference>
<dbReference type="SUPFAM" id="SSF53756">
    <property type="entry name" value="UDP-Glycosyltransferase/glycogen phosphorylase"/>
    <property type="match status" value="1"/>
</dbReference>
<dbReference type="Pfam" id="PF00852">
    <property type="entry name" value="Glyco_transf_10"/>
    <property type="match status" value="1"/>
</dbReference>
<evidence type="ECO:0000259" key="6">
    <source>
        <dbReference type="Pfam" id="PF18025"/>
    </source>
</evidence>
<feature type="domain" description="Alpha-(1,3)-fucosyltransferase FucT N-terminal" evidence="6">
    <location>
        <begin position="404"/>
        <end position="508"/>
    </location>
</feature>
<dbReference type="GO" id="GO:0016020">
    <property type="term" value="C:membrane"/>
    <property type="evidence" value="ECO:0007669"/>
    <property type="project" value="InterPro"/>
</dbReference>
<dbReference type="Gene3D" id="3.40.50.11660">
    <property type="entry name" value="Glycosyl transferase family 10, C-terminal domain"/>
    <property type="match status" value="1"/>
</dbReference>
<evidence type="ECO:0000259" key="4">
    <source>
        <dbReference type="Pfam" id="PF00852"/>
    </source>
</evidence>
<dbReference type="CDD" id="cd06532">
    <property type="entry name" value="Glyco_transf_25"/>
    <property type="match status" value="1"/>
</dbReference>
<dbReference type="InterPro" id="IPR057538">
    <property type="entry name" value="RXYLT1_C"/>
</dbReference>
<feature type="domain" description="Fucosyltransferase C-terminal" evidence="4">
    <location>
        <begin position="540"/>
        <end position="682"/>
    </location>
</feature>
<dbReference type="PANTHER" id="PTHR11929">
    <property type="entry name" value="ALPHA- 1,3 -FUCOSYLTRANSFERASE"/>
    <property type="match status" value="1"/>
</dbReference>
<dbReference type="Gene3D" id="3.40.50.11650">
    <property type="entry name" value="Glycosyl transferase family 10, N-terminal domain"/>
    <property type="match status" value="1"/>
</dbReference>
<evidence type="ECO:0000259" key="5">
    <source>
        <dbReference type="Pfam" id="PF01755"/>
    </source>
</evidence>
<evidence type="ECO:0000313" key="8">
    <source>
        <dbReference type="EMBL" id="QHS92204.1"/>
    </source>
</evidence>
<dbReference type="InterPro" id="IPR021234">
    <property type="entry name" value="DUF2827"/>
</dbReference>
<dbReference type="Pfam" id="PF01755">
    <property type="entry name" value="Glyco_transf_25"/>
    <property type="match status" value="1"/>
</dbReference>
<dbReference type="PANTHER" id="PTHR11929:SF194">
    <property type="entry name" value="ALPHA-(1,3)-FUCOSYLTRANSFERASE 10"/>
    <property type="match status" value="1"/>
</dbReference>
<evidence type="ECO:0000256" key="2">
    <source>
        <dbReference type="ARBA" id="ARBA00022676"/>
    </source>
</evidence>
<evidence type="ECO:0000259" key="7">
    <source>
        <dbReference type="Pfam" id="PF24785"/>
    </source>
</evidence>
<keyword evidence="2" id="KW-0328">Glycosyltransferase</keyword>
<dbReference type="InterPro" id="IPR041058">
    <property type="entry name" value="FucT_N"/>
</dbReference>
<protein>
    <submittedName>
        <fullName evidence="8">Uncharacterized protein</fullName>
    </submittedName>
</protein>
<dbReference type="InterPro" id="IPR001503">
    <property type="entry name" value="Glyco_trans_10"/>
</dbReference>
<evidence type="ECO:0000256" key="3">
    <source>
        <dbReference type="ARBA" id="ARBA00022679"/>
    </source>
</evidence>
<organism evidence="8">
    <name type="scientific">viral metagenome</name>
    <dbReference type="NCBI Taxonomy" id="1070528"/>
    <lineage>
        <taxon>unclassified sequences</taxon>
        <taxon>metagenomes</taxon>
        <taxon>organismal metagenomes</taxon>
    </lineage>
</organism>